<sequence>MGKRGGRGRAGFTMAEMLVAVGILVILLGVAIPSVVSIRANLKMTELDDCAREIFAAAQNRLTALRSAGALDSLNGTQMEQPGDFGVTGLDWGGGRGYRYVTQDGAGALLPAGSIDETVRGGFYIIEYNRETAMVYGVFYAEAEITGYPGGLPREDRGERRTHSPMLGYYGGSAVKRPEIGQCDLPDFYILDDGEKDQFYVKLIPAQATEYTVTVADAGDPGKAAVFRFRDSDQSQVWNRYPGLLTYETGDGAAYYKLLLDSLESGKQFQALYSGSGIAPGADLCVTVSVAATGTDKADWPGAESNRYANSLFGGREGGTVDVANRRHLQNLSRAFSGVEAGVAAAVQNKEIIWDGAGNFQPIVNQALTAFDGRGNSISGLSIQSDGGNGGLFAEMRGGEVANVRLKNISISGASGSTGGLIGYARNTTVENCQVYAEGDFAGRRITAAGAVGGLIGAADGCEIRNCSASVPSVVATGAGSTAGGLVGLLTGGGVLNCYADSGWLDGGVWQGGVSSGSNAGGLAGTALGSADVKNCYALGQLKGDVAAGLLTGGSDVQITDCYSAARFAPGSGRTYGLAPGGYAFNSFYWDGSEPSQSADGFGRALTYGELKTCFAANGGAWIAAASMTSKPYGGTGGYPFPGLRGLIHYGDWPAEPEPEDDGAFKGVVYYEAYSDGAYGLAGLAGGQYVSTLKGNEVSIIHASYGILASSGGAAPDKYYYVADGATLTNLFAAAIPLEEAGVLYPFTDETLNILSKKTNSGRYVALEQKEEGFWSGKLAATYYFNPLFAKTVVSGEDVGKLGTSDYPFELRTQPQISNMSIQAGGNSYWLQTHDIRMEQWTSVTPTTWSGSVIDGGEGQKITGLDQPLFAGINYGVTVRNIRIERADMTLNGGSGGILAELNNGSVLNCTVADSSISVPNGAAAGLVGQNINGNISFCGVDGVSVKASGGMAAGLVCESRDGKIVNCFAANAEVAAPEGSAAGLVGGVVNGAVQGSYADNHVSGRQAAGFAVSSTGAISDCYALLSVEAADSAAGFLLENSWGGSLSRCYAALSSISGREINNFMYKSGSLNIGSCYYLEQEDLSASTRAEAGVPMSYDELSALNLGASWTKATAARSHPESASLKGKTYPFPLISALDHYGDWPLSDLANLEMAYYEVYREKNGRYTIAFYHPGLGLDESQLRDDLPIIQDGYALLFREDGKNSNHYNGIPFPQLTNEKYLTASWRSGAGTVLTRNYLKTAAEFTYHDAKKNIDVEYGGKPLGSGKTISLTKDGVQAEYLPLFLSGRMTVSAGTAERRFYQYLTVRDAAGRERTFWYSPHFAKSAIAVNQEPSVEGGVTACIRTERHFASLAAQVNSAYWGAQRTYVQERDLDLGEDCRYTTTYFDANLTADASYQPYRVLTDPIGSAAVEFQGAYHGKAAEGEDGEKSRRTLANLTYTAADGSGVFGYVRNAQITGLTVENVSVSHRSGTRAGGLAGSVSGAETVLENIEVKRAEITAGALAGGAVGRLSGGTVADLEVTGAAVAASRLAGGVFGQIINEAAISLEGDIELEDARVSTLSEIPAVGTSSDRNITFGTGGFAGALILNTRGGGAVSLEEISVEDTKVTVEGMTGSKNLIGHGGAAFIGNLYNDRKDAVLTLGSVELDGCEVYASGAEGESAYGLFFGRIRALCPITLTEESLEAEDCALFWSGETGGAGGAAFGGYIGSLAAGAGADSTNKLIVTLPGGSLAGVSLDLSRTGTADVGGFLGRLGGNTVLLGANTVLCGKNEESGMLSVTGGSGGTGGFVGASAGILSDCSVDNVKRVEGWGDTGGFVGSITQGEIRSCDVRMSGWLKSRGSQGGIVVSGHGSGGTGGFAGSLTGREADILECFAAVPVSGEKGGTGGFAGQVVSGRVEQSYASGRVEAEGGLVGGFVGHTLKGSGEGGVIPLLTGCYAAGNVTVSGEGAAAGFVGRSDAGTILSAYSVGTVTVPDGARSGSTGGFLGEGVGLAAEETEKNHILAAMATFYNVLQTTKVINRMDSSATAEFHDDGSVTFNDDDCRSVTEYLADSTIQIDSNVVGEERLVKGEWDRGTGLVKSPGGAVTWNVVQTMQRYPELQDGTWMARREGKDIVVYWCTEDLEAYAGKAEAGKSARIPAYRYVNSEQKYYEGFMNVGTSNAYGTRYYVLKADPPMDWKPHDMPATMTINGYFRYTEPGGAGGAVNYGAGAPGADPYCDYGYIGITRWTDGDFAKAENRLKAFPSMGPALENMLYYQSREKYPYPALSGAGCGTKPFTHWGSWWK</sequence>
<dbReference type="InterPro" id="IPR045584">
    <property type="entry name" value="Pilin-like"/>
</dbReference>
<keyword evidence="3" id="KW-1185">Reference proteome</keyword>
<name>A0A8J6JMJ5_9FIRM</name>
<evidence type="ECO:0000313" key="2">
    <source>
        <dbReference type="EMBL" id="MBC5737530.1"/>
    </source>
</evidence>
<dbReference type="InterPro" id="IPR011493">
    <property type="entry name" value="GLUG"/>
</dbReference>
<dbReference type="RefSeq" id="WP_186919345.1">
    <property type="nucleotide sequence ID" value="NZ_JACOPQ010000008.1"/>
</dbReference>
<reference evidence="2" key="1">
    <citation type="submission" date="2020-08" db="EMBL/GenBank/DDBJ databases">
        <title>Genome public.</title>
        <authorList>
            <person name="Liu C."/>
            <person name="Sun Q."/>
        </authorList>
    </citation>
    <scope>NUCLEOTIDE SEQUENCE</scope>
    <source>
        <strain evidence="2">NSJ-52</strain>
    </source>
</reference>
<comment type="caution">
    <text evidence="2">The sequence shown here is derived from an EMBL/GenBank/DDBJ whole genome shotgun (WGS) entry which is preliminary data.</text>
</comment>
<dbReference type="SUPFAM" id="SSF54523">
    <property type="entry name" value="Pili subunits"/>
    <property type="match status" value="1"/>
</dbReference>
<organism evidence="2 3">
    <name type="scientific">Lawsonibacter faecis</name>
    <dbReference type="NCBI Taxonomy" id="2763052"/>
    <lineage>
        <taxon>Bacteria</taxon>
        <taxon>Bacillati</taxon>
        <taxon>Bacillota</taxon>
        <taxon>Clostridia</taxon>
        <taxon>Eubacteriales</taxon>
        <taxon>Oscillospiraceae</taxon>
        <taxon>Lawsonibacter</taxon>
    </lineage>
</organism>
<gene>
    <name evidence="2" type="ORF">H8S62_10990</name>
</gene>
<dbReference type="SUPFAM" id="SSF51126">
    <property type="entry name" value="Pectin lyase-like"/>
    <property type="match status" value="1"/>
</dbReference>
<dbReference type="Pfam" id="PF07581">
    <property type="entry name" value="Glug"/>
    <property type="match status" value="1"/>
</dbReference>
<dbReference type="Proteomes" id="UP000607645">
    <property type="component" value="Unassembled WGS sequence"/>
</dbReference>
<dbReference type="EMBL" id="JACOPQ010000008">
    <property type="protein sequence ID" value="MBC5737530.1"/>
    <property type="molecule type" value="Genomic_DNA"/>
</dbReference>
<dbReference type="Gene3D" id="2.160.20.110">
    <property type="match status" value="6"/>
</dbReference>
<feature type="domain" description="GLUG" evidence="1">
    <location>
        <begin position="449"/>
        <end position="474"/>
    </location>
</feature>
<accession>A0A8J6JMJ5</accession>
<proteinExistence type="predicted"/>
<evidence type="ECO:0000259" key="1">
    <source>
        <dbReference type="Pfam" id="PF07581"/>
    </source>
</evidence>
<protein>
    <submittedName>
        <fullName evidence="2">Type II secretion system protein</fullName>
    </submittedName>
</protein>
<evidence type="ECO:0000313" key="3">
    <source>
        <dbReference type="Proteomes" id="UP000607645"/>
    </source>
</evidence>
<dbReference type="InterPro" id="IPR011050">
    <property type="entry name" value="Pectin_lyase_fold/virulence"/>
</dbReference>